<evidence type="ECO:0000313" key="3">
    <source>
        <dbReference type="EMBL" id="GFJ95551.1"/>
    </source>
</evidence>
<dbReference type="PANTHER" id="PTHR43669:SF6">
    <property type="entry name" value="DECAPRENYLPHOSPHORYL-2-KETO-BETA-D-ERYTHRO-PENTOSE REDUCTASE"/>
    <property type="match status" value="1"/>
</dbReference>
<evidence type="ECO:0000313" key="4">
    <source>
        <dbReference type="Proteomes" id="UP000482960"/>
    </source>
</evidence>
<sequence>MIDALGIPQSLLLLGGASDIALAIAQRYLTHRPLRIVLVGRPSRRLAEAVIDLEAAGATVQTVAFDAAQPADHPAVVEQIFAGGDIDVAVVAFGVLGEHPVAALDHREAVALAQVNYVGAVSVGVLLARRLRAQGHGPSSRCRRWPASGRGGSTLCTGPRRPAWTRSTPVLATGWRAAGSGSWSYAPGRCARG</sequence>
<comment type="caution">
    <text evidence="3">The sequence shown here is derived from an EMBL/GenBank/DDBJ whole genome shotgun (WGS) entry which is preliminary data.</text>
</comment>
<dbReference type="AlphaFoldDB" id="A0A6V8LKS8"/>
<protein>
    <recommendedName>
        <fullName evidence="5">Decaprenylphospho-beta-D-erythro-pentofuranosid-2-ulose 2-reductase</fullName>
    </recommendedName>
</protein>
<evidence type="ECO:0000256" key="2">
    <source>
        <dbReference type="ARBA" id="ARBA00023002"/>
    </source>
</evidence>
<dbReference type="PANTHER" id="PTHR43669">
    <property type="entry name" value="5-KETO-D-GLUCONATE 5-REDUCTASE"/>
    <property type="match status" value="1"/>
</dbReference>
<dbReference type="Gene3D" id="3.40.50.720">
    <property type="entry name" value="NAD(P)-binding Rossmann-like Domain"/>
    <property type="match status" value="1"/>
</dbReference>
<name>A0A6V8LKS8_9ACTN</name>
<dbReference type="SUPFAM" id="SSF51735">
    <property type="entry name" value="NAD(P)-binding Rossmann-fold domains"/>
    <property type="match status" value="1"/>
</dbReference>
<proteinExistence type="inferred from homology"/>
<comment type="similarity">
    <text evidence="1">Belongs to the short-chain dehydrogenases/reductases (SDR) family.</text>
</comment>
<organism evidence="3 4">
    <name type="scientific">Phytohabitans rumicis</name>
    <dbReference type="NCBI Taxonomy" id="1076125"/>
    <lineage>
        <taxon>Bacteria</taxon>
        <taxon>Bacillati</taxon>
        <taxon>Actinomycetota</taxon>
        <taxon>Actinomycetes</taxon>
        <taxon>Micromonosporales</taxon>
        <taxon>Micromonosporaceae</taxon>
    </lineage>
</organism>
<keyword evidence="4" id="KW-1185">Reference proteome</keyword>
<keyword evidence="2" id="KW-0560">Oxidoreductase</keyword>
<reference evidence="3 4" key="2">
    <citation type="submission" date="2020-03" db="EMBL/GenBank/DDBJ databases">
        <authorList>
            <person name="Ichikawa N."/>
            <person name="Kimura A."/>
            <person name="Kitahashi Y."/>
            <person name="Uohara A."/>
        </authorList>
    </citation>
    <scope>NUCLEOTIDE SEQUENCE [LARGE SCALE GENOMIC DNA]</scope>
    <source>
        <strain evidence="3 4">NBRC 108638</strain>
    </source>
</reference>
<dbReference type="Proteomes" id="UP000482960">
    <property type="component" value="Unassembled WGS sequence"/>
</dbReference>
<gene>
    <name evidence="3" type="ORF">Prum_091930</name>
</gene>
<reference evidence="3 4" key="1">
    <citation type="submission" date="2020-03" db="EMBL/GenBank/DDBJ databases">
        <title>Whole genome shotgun sequence of Phytohabitans rumicis NBRC 108638.</title>
        <authorList>
            <person name="Komaki H."/>
            <person name="Tamura T."/>
        </authorList>
    </citation>
    <scope>NUCLEOTIDE SEQUENCE [LARGE SCALE GENOMIC DNA]</scope>
    <source>
        <strain evidence="3 4">NBRC 108638</strain>
    </source>
</reference>
<accession>A0A6V8LKS8</accession>
<dbReference type="InterPro" id="IPR036291">
    <property type="entry name" value="NAD(P)-bd_dom_sf"/>
</dbReference>
<dbReference type="Pfam" id="PF00106">
    <property type="entry name" value="adh_short"/>
    <property type="match status" value="1"/>
</dbReference>
<dbReference type="GO" id="GO:0016491">
    <property type="term" value="F:oxidoreductase activity"/>
    <property type="evidence" value="ECO:0007669"/>
    <property type="project" value="UniProtKB-KW"/>
</dbReference>
<dbReference type="EMBL" id="BLPG01000001">
    <property type="protein sequence ID" value="GFJ95551.1"/>
    <property type="molecule type" value="Genomic_DNA"/>
</dbReference>
<evidence type="ECO:0008006" key="5">
    <source>
        <dbReference type="Google" id="ProtNLM"/>
    </source>
</evidence>
<dbReference type="InterPro" id="IPR002347">
    <property type="entry name" value="SDR_fam"/>
</dbReference>
<evidence type="ECO:0000256" key="1">
    <source>
        <dbReference type="ARBA" id="ARBA00006484"/>
    </source>
</evidence>